<proteinExistence type="predicted"/>
<name>A0ACB9GHG2_CICIN</name>
<sequence>MVERNDIEKPLYFGNRKDIGTVMEEGEGGGQDICLSFFKRVSEAAILNHLPDKQLAIVGRMVVGEEVPVIWKMRKKDGGGGEVGKIELVRHVKRWRREDHGNTEEKRGDKRQKIPEKTFITF</sequence>
<reference evidence="2" key="1">
    <citation type="journal article" date="2022" name="Mol. Ecol. Resour.">
        <title>The genomes of chicory, endive, great burdock and yacon provide insights into Asteraceae palaeo-polyploidization history and plant inulin production.</title>
        <authorList>
            <person name="Fan W."/>
            <person name="Wang S."/>
            <person name="Wang H."/>
            <person name="Wang A."/>
            <person name="Jiang F."/>
            <person name="Liu H."/>
            <person name="Zhao H."/>
            <person name="Xu D."/>
            <person name="Zhang Y."/>
        </authorList>
    </citation>
    <scope>NUCLEOTIDE SEQUENCE [LARGE SCALE GENOMIC DNA]</scope>
    <source>
        <strain evidence="2">cv. Punajuju</strain>
    </source>
</reference>
<reference evidence="1 2" key="2">
    <citation type="journal article" date="2022" name="Mol. Ecol. Resour.">
        <title>The genomes of chicory, endive, great burdock and yacon provide insights into Asteraceae paleo-polyploidization history and plant inulin production.</title>
        <authorList>
            <person name="Fan W."/>
            <person name="Wang S."/>
            <person name="Wang H."/>
            <person name="Wang A."/>
            <person name="Jiang F."/>
            <person name="Liu H."/>
            <person name="Zhao H."/>
            <person name="Xu D."/>
            <person name="Zhang Y."/>
        </authorList>
    </citation>
    <scope>NUCLEOTIDE SEQUENCE [LARGE SCALE GENOMIC DNA]</scope>
    <source>
        <strain evidence="2">cv. Punajuju</strain>
        <tissue evidence="1">Leaves</tissue>
    </source>
</reference>
<protein>
    <submittedName>
        <fullName evidence="1">Uncharacterized protein</fullName>
    </submittedName>
</protein>
<dbReference type="Proteomes" id="UP001055811">
    <property type="component" value="Linkage Group LG02"/>
</dbReference>
<dbReference type="EMBL" id="CM042010">
    <property type="protein sequence ID" value="KAI3782441.1"/>
    <property type="molecule type" value="Genomic_DNA"/>
</dbReference>
<organism evidence="1 2">
    <name type="scientific">Cichorium intybus</name>
    <name type="common">Chicory</name>
    <dbReference type="NCBI Taxonomy" id="13427"/>
    <lineage>
        <taxon>Eukaryota</taxon>
        <taxon>Viridiplantae</taxon>
        <taxon>Streptophyta</taxon>
        <taxon>Embryophyta</taxon>
        <taxon>Tracheophyta</taxon>
        <taxon>Spermatophyta</taxon>
        <taxon>Magnoliopsida</taxon>
        <taxon>eudicotyledons</taxon>
        <taxon>Gunneridae</taxon>
        <taxon>Pentapetalae</taxon>
        <taxon>asterids</taxon>
        <taxon>campanulids</taxon>
        <taxon>Asterales</taxon>
        <taxon>Asteraceae</taxon>
        <taxon>Cichorioideae</taxon>
        <taxon>Cichorieae</taxon>
        <taxon>Cichoriinae</taxon>
        <taxon>Cichorium</taxon>
    </lineage>
</organism>
<comment type="caution">
    <text evidence="1">The sequence shown here is derived from an EMBL/GenBank/DDBJ whole genome shotgun (WGS) entry which is preliminary data.</text>
</comment>
<accession>A0ACB9GHG2</accession>
<evidence type="ECO:0000313" key="2">
    <source>
        <dbReference type="Proteomes" id="UP001055811"/>
    </source>
</evidence>
<evidence type="ECO:0000313" key="1">
    <source>
        <dbReference type="EMBL" id="KAI3782441.1"/>
    </source>
</evidence>
<keyword evidence="2" id="KW-1185">Reference proteome</keyword>
<gene>
    <name evidence="1" type="ORF">L2E82_12488</name>
</gene>